<dbReference type="RefSeq" id="WP_140047206.1">
    <property type="nucleotide sequence ID" value="NZ_BAAAEV010000001.1"/>
</dbReference>
<sequence length="123" mass="13359">MAHSCTHQTFFDLDAMAEAFCRAPLPDTVAADLVATVPSANRYGTHVMTVAEAREVLRFTFDNANAFPGSEKWASPTLGRAYVAIDNLRHLLCQNSESGIDQSLRNALEALELADCELSQVSA</sequence>
<accession>A0ABX0U2T2</accession>
<dbReference type="EMBL" id="JAASQP010000001">
    <property type="protein sequence ID" value="NIJ24804.1"/>
    <property type="molecule type" value="Genomic_DNA"/>
</dbReference>
<dbReference type="Proteomes" id="UP000788153">
    <property type="component" value="Unassembled WGS sequence"/>
</dbReference>
<proteinExistence type="predicted"/>
<protein>
    <submittedName>
        <fullName evidence="1">Uncharacterized protein</fullName>
    </submittedName>
</protein>
<evidence type="ECO:0000313" key="1">
    <source>
        <dbReference type="EMBL" id="NIJ24804.1"/>
    </source>
</evidence>
<organism evidence="1 2">
    <name type="scientific">Sphingomonas japonica</name>
    <dbReference type="NCBI Taxonomy" id="511662"/>
    <lineage>
        <taxon>Bacteria</taxon>
        <taxon>Pseudomonadati</taxon>
        <taxon>Pseudomonadota</taxon>
        <taxon>Alphaproteobacteria</taxon>
        <taxon>Sphingomonadales</taxon>
        <taxon>Sphingomonadaceae</taxon>
        <taxon>Sphingomonas</taxon>
    </lineage>
</organism>
<keyword evidence="2" id="KW-1185">Reference proteome</keyword>
<comment type="caution">
    <text evidence="1">The sequence shown here is derived from an EMBL/GenBank/DDBJ whole genome shotgun (WGS) entry which is preliminary data.</text>
</comment>
<gene>
    <name evidence="1" type="ORF">FHT01_002346</name>
</gene>
<evidence type="ECO:0000313" key="2">
    <source>
        <dbReference type="Proteomes" id="UP000788153"/>
    </source>
</evidence>
<reference evidence="1 2" key="1">
    <citation type="submission" date="2020-03" db="EMBL/GenBank/DDBJ databases">
        <title>Genomic Encyclopedia of Type Strains, Phase IV (KMG-IV): sequencing the most valuable type-strain genomes for metagenomic binning, comparative biology and taxonomic classification.</title>
        <authorList>
            <person name="Goeker M."/>
        </authorList>
    </citation>
    <scope>NUCLEOTIDE SEQUENCE [LARGE SCALE GENOMIC DNA]</scope>
    <source>
        <strain evidence="1 2">DSM 22753</strain>
    </source>
</reference>
<name>A0ABX0U2T2_9SPHN</name>